<protein>
    <submittedName>
        <fullName evidence="2">Uncharacterized protein</fullName>
    </submittedName>
</protein>
<dbReference type="GeneID" id="9947602"/>
<reference evidence="2" key="1">
    <citation type="submission" date="2012-04" db="EMBL/GenBank/DDBJ databases">
        <title>The Genome Sequence of Loa loa.</title>
        <authorList>
            <consortium name="The Broad Institute Genome Sequencing Platform"/>
            <consortium name="Broad Institute Genome Sequencing Center for Infectious Disease"/>
            <person name="Nutman T.B."/>
            <person name="Fink D.L."/>
            <person name="Russ C."/>
            <person name="Young S."/>
            <person name="Zeng Q."/>
            <person name="Gargeya S."/>
            <person name="Alvarado L."/>
            <person name="Berlin A."/>
            <person name="Chapman S.B."/>
            <person name="Chen Z."/>
            <person name="Freedman E."/>
            <person name="Gellesch M."/>
            <person name="Goldberg J."/>
            <person name="Griggs A."/>
            <person name="Gujja S."/>
            <person name="Heilman E.R."/>
            <person name="Heiman D."/>
            <person name="Howarth C."/>
            <person name="Mehta T."/>
            <person name="Neiman D."/>
            <person name="Pearson M."/>
            <person name="Roberts A."/>
            <person name="Saif S."/>
            <person name="Shea T."/>
            <person name="Shenoy N."/>
            <person name="Sisk P."/>
            <person name="Stolte C."/>
            <person name="Sykes S."/>
            <person name="White J."/>
            <person name="Yandava C."/>
            <person name="Haas B."/>
            <person name="Henn M.R."/>
            <person name="Nusbaum C."/>
            <person name="Birren B."/>
        </authorList>
    </citation>
    <scope>NUCLEOTIDE SEQUENCE [LARGE SCALE GENOMIC DNA]</scope>
</reference>
<keyword evidence="1" id="KW-0812">Transmembrane</keyword>
<keyword evidence="1" id="KW-1133">Transmembrane helix</keyword>
<evidence type="ECO:0000256" key="1">
    <source>
        <dbReference type="SAM" id="Phobius"/>
    </source>
</evidence>
<dbReference type="KEGG" id="loa:LOAG_10163"/>
<keyword evidence="1" id="KW-0472">Membrane</keyword>
<sequence length="158" mass="18276">MFIDVEKGKFGISEWYRSPGYFLIFFSIFHEKEIFDEQVNQTVDVNKTDKEPSEKKEQIEEIFKKAKDDEMQISVPVQMTESQESVVPTSVVTFTIVMFLFAVIVTVVGYFFSWVSPGLPRLIIKIHLSICLRLRLSVNPFFIVQTHVISFSLLSSSH</sequence>
<dbReference type="InParanoid" id="A0A1S0TQG0"/>
<evidence type="ECO:0000313" key="2">
    <source>
        <dbReference type="EMBL" id="EFO18334.1"/>
    </source>
</evidence>
<gene>
    <name evidence="2" type="ORF">LOAG_10163</name>
</gene>
<feature type="transmembrane region" description="Helical" evidence="1">
    <location>
        <begin position="91"/>
        <end position="115"/>
    </location>
</feature>
<dbReference type="AlphaFoldDB" id="A0A1S0TQG0"/>
<dbReference type="EMBL" id="JH712109">
    <property type="protein sequence ID" value="EFO18334.1"/>
    <property type="molecule type" value="Genomic_DNA"/>
</dbReference>
<organism evidence="2">
    <name type="scientific">Loa loa</name>
    <name type="common">Eye worm</name>
    <name type="synonym">Filaria loa</name>
    <dbReference type="NCBI Taxonomy" id="7209"/>
    <lineage>
        <taxon>Eukaryota</taxon>
        <taxon>Metazoa</taxon>
        <taxon>Ecdysozoa</taxon>
        <taxon>Nematoda</taxon>
        <taxon>Chromadorea</taxon>
        <taxon>Rhabditida</taxon>
        <taxon>Spirurina</taxon>
        <taxon>Spiruromorpha</taxon>
        <taxon>Filarioidea</taxon>
        <taxon>Onchocercidae</taxon>
        <taxon>Loa</taxon>
    </lineage>
</organism>
<name>A0A1S0TQG0_LOALO</name>
<proteinExistence type="predicted"/>
<accession>A0A1S0TQG0</accession>
<dbReference type="CTD" id="9947602"/>
<dbReference type="RefSeq" id="XP_003145737.1">
    <property type="nucleotide sequence ID" value="XM_003145689.1"/>
</dbReference>